<feature type="domain" description="ABC transporter" evidence="6">
    <location>
        <begin position="12"/>
        <end position="261"/>
    </location>
</feature>
<name>A0A9X8N6Z7_9ACTN</name>
<keyword evidence="3" id="KW-0547">Nucleotide-binding</keyword>
<accession>A0A9X8N6Z7</accession>
<dbReference type="AlphaFoldDB" id="A0A9X8N6Z7"/>
<proteinExistence type="inferred from homology"/>
<organism evidence="7 8">
    <name type="scientific">Streptomyces yunnanensis</name>
    <dbReference type="NCBI Taxonomy" id="156453"/>
    <lineage>
        <taxon>Bacteria</taxon>
        <taxon>Bacillati</taxon>
        <taxon>Actinomycetota</taxon>
        <taxon>Actinomycetes</taxon>
        <taxon>Kitasatosporales</taxon>
        <taxon>Streptomycetaceae</taxon>
        <taxon>Streptomyces</taxon>
    </lineage>
</organism>
<dbReference type="Pfam" id="PF08352">
    <property type="entry name" value="oligo_HPY"/>
    <property type="match status" value="1"/>
</dbReference>
<dbReference type="NCBIfam" id="NF008453">
    <property type="entry name" value="PRK11308.1"/>
    <property type="match status" value="2"/>
</dbReference>
<dbReference type="Pfam" id="PF00005">
    <property type="entry name" value="ABC_tran"/>
    <property type="match status" value="2"/>
</dbReference>
<dbReference type="InterPro" id="IPR003593">
    <property type="entry name" value="AAA+_ATPase"/>
</dbReference>
<comment type="caution">
    <text evidence="7">The sequence shown here is derived from an EMBL/GenBank/DDBJ whole genome shotgun (WGS) entry which is preliminary data.</text>
</comment>
<evidence type="ECO:0000259" key="6">
    <source>
        <dbReference type="PROSITE" id="PS50893"/>
    </source>
</evidence>
<evidence type="ECO:0000313" key="8">
    <source>
        <dbReference type="Proteomes" id="UP000184388"/>
    </source>
</evidence>
<dbReference type="InterPro" id="IPR050319">
    <property type="entry name" value="ABC_transp_ATP-bind"/>
</dbReference>
<reference evidence="8" key="1">
    <citation type="submission" date="2016-11" db="EMBL/GenBank/DDBJ databases">
        <authorList>
            <person name="Jaros S."/>
            <person name="Januszkiewicz K."/>
            <person name="Wedrychowicz H."/>
        </authorList>
    </citation>
    <scope>NUCLEOTIDE SEQUENCE [LARGE SCALE GENOMIC DNA]</scope>
    <source>
        <strain evidence="8">CGMCC 4.3555</strain>
    </source>
</reference>
<feature type="region of interest" description="Disordered" evidence="5">
    <location>
        <begin position="277"/>
        <end position="313"/>
    </location>
</feature>
<dbReference type="SMART" id="SM00382">
    <property type="entry name" value="AAA"/>
    <property type="match status" value="2"/>
</dbReference>
<sequence>MTSSAQTHAPLVACDGLTVDFAGCGGRVPAVNGVTLAIAPGECLALVGRSGSGKSVTARALVGLAGPGARVTARRWTVGGNDASRWGPRSWRRIRGRQIGLVLQDALVSLDGMRTVGAEVAEPLRAHRIVPRAKTADRVAQLLSEVGIPDPVRRAAQYPHQLSGGLRQRALLAAGLAAGPALLIADEPTTALDVAVQAQVLGLLGRLRDAGMGLLLISHDLAAVATVADRVAVLHDGSVVEEGPAARVLSDPLHDRTRELLAAVPSVAVCRSAATARPDNGCPTAVPDTATTPPTAQSAARETPLDGAGPPDAVLLDVRSVTKSYPDPHGERRAAVREVSFRLHAGRTLGIVGASGSGKSTTARLVLGLETPDFGSVHFDGELWSGLAERLRRPLRRQIQFVQQDPLSSLDPRWTIGRLLEEALGVRGVPSGSARRDEAVQLLEQVGLEAAHLARRPAQLSGGQQQRVAFARALAPRPRLLVCDEPVSALDSTVQAQILGLLAGLRRRYGLTMLFISHDLRVVRRLCDHVMVMQDGQVVESGSTAGVFDRPQHPYTQALLDALPGWEPGTRPPGARRTGSSPGTTSSPYW</sequence>
<evidence type="ECO:0000256" key="2">
    <source>
        <dbReference type="ARBA" id="ARBA00022448"/>
    </source>
</evidence>
<evidence type="ECO:0000256" key="4">
    <source>
        <dbReference type="ARBA" id="ARBA00022840"/>
    </source>
</evidence>
<keyword evidence="2" id="KW-0813">Transport</keyword>
<dbReference type="InterPro" id="IPR003439">
    <property type="entry name" value="ABC_transporter-like_ATP-bd"/>
</dbReference>
<evidence type="ECO:0000256" key="3">
    <source>
        <dbReference type="ARBA" id="ARBA00022741"/>
    </source>
</evidence>
<dbReference type="PROSITE" id="PS00211">
    <property type="entry name" value="ABC_TRANSPORTER_1"/>
    <property type="match status" value="1"/>
</dbReference>
<dbReference type="RefSeq" id="WP_079182305.1">
    <property type="nucleotide sequence ID" value="NZ_FRBK01000023.1"/>
</dbReference>
<dbReference type="InterPro" id="IPR027417">
    <property type="entry name" value="P-loop_NTPase"/>
</dbReference>
<dbReference type="GO" id="GO:0005524">
    <property type="term" value="F:ATP binding"/>
    <property type="evidence" value="ECO:0007669"/>
    <property type="project" value="UniProtKB-KW"/>
</dbReference>
<protein>
    <submittedName>
        <fullName evidence="7">Peptide/nickel transport system ATP-binding protein</fullName>
    </submittedName>
</protein>
<dbReference type="PANTHER" id="PTHR43776">
    <property type="entry name" value="TRANSPORT ATP-BINDING PROTEIN"/>
    <property type="match status" value="1"/>
</dbReference>
<dbReference type="PROSITE" id="PS50893">
    <property type="entry name" value="ABC_TRANSPORTER_2"/>
    <property type="match status" value="2"/>
</dbReference>
<feature type="compositionally biased region" description="Low complexity" evidence="5">
    <location>
        <begin position="283"/>
        <end position="300"/>
    </location>
</feature>
<dbReference type="EMBL" id="FRBK01000023">
    <property type="protein sequence ID" value="SHN19079.1"/>
    <property type="molecule type" value="Genomic_DNA"/>
</dbReference>
<dbReference type="PANTHER" id="PTHR43776:SF7">
    <property type="entry name" value="D,D-DIPEPTIDE TRANSPORT ATP-BINDING PROTEIN DDPF-RELATED"/>
    <property type="match status" value="1"/>
</dbReference>
<dbReference type="InterPro" id="IPR013563">
    <property type="entry name" value="Oligopep_ABC_C"/>
</dbReference>
<feature type="compositionally biased region" description="Low complexity" evidence="5">
    <location>
        <begin position="578"/>
        <end position="590"/>
    </location>
</feature>
<dbReference type="CDD" id="cd03257">
    <property type="entry name" value="ABC_NikE_OppD_transporters"/>
    <property type="match status" value="2"/>
</dbReference>
<evidence type="ECO:0000256" key="5">
    <source>
        <dbReference type="SAM" id="MobiDB-lite"/>
    </source>
</evidence>
<comment type="similarity">
    <text evidence="1">Belongs to the ABC transporter superfamily.</text>
</comment>
<dbReference type="GO" id="GO:0055085">
    <property type="term" value="P:transmembrane transport"/>
    <property type="evidence" value="ECO:0007669"/>
    <property type="project" value="UniProtKB-ARBA"/>
</dbReference>
<dbReference type="GO" id="GO:0016887">
    <property type="term" value="F:ATP hydrolysis activity"/>
    <property type="evidence" value="ECO:0007669"/>
    <property type="project" value="InterPro"/>
</dbReference>
<evidence type="ECO:0000256" key="1">
    <source>
        <dbReference type="ARBA" id="ARBA00005417"/>
    </source>
</evidence>
<dbReference type="GO" id="GO:0015833">
    <property type="term" value="P:peptide transport"/>
    <property type="evidence" value="ECO:0007669"/>
    <property type="project" value="InterPro"/>
</dbReference>
<dbReference type="SUPFAM" id="SSF52540">
    <property type="entry name" value="P-loop containing nucleoside triphosphate hydrolases"/>
    <property type="match status" value="2"/>
</dbReference>
<feature type="domain" description="ABC transporter" evidence="6">
    <location>
        <begin position="316"/>
        <end position="560"/>
    </location>
</feature>
<dbReference type="Proteomes" id="UP000184388">
    <property type="component" value="Unassembled WGS sequence"/>
</dbReference>
<evidence type="ECO:0000313" key="7">
    <source>
        <dbReference type="EMBL" id="SHN19079.1"/>
    </source>
</evidence>
<dbReference type="Gene3D" id="3.40.50.300">
    <property type="entry name" value="P-loop containing nucleotide triphosphate hydrolases"/>
    <property type="match status" value="2"/>
</dbReference>
<keyword evidence="4 7" id="KW-0067">ATP-binding</keyword>
<gene>
    <name evidence="7" type="ORF">SAMN05216268_12323</name>
</gene>
<dbReference type="InterPro" id="IPR017871">
    <property type="entry name" value="ABC_transporter-like_CS"/>
</dbReference>
<feature type="region of interest" description="Disordered" evidence="5">
    <location>
        <begin position="563"/>
        <end position="590"/>
    </location>
</feature>
<dbReference type="NCBIfam" id="NF007739">
    <property type="entry name" value="PRK10419.1"/>
    <property type="match status" value="2"/>
</dbReference>